<dbReference type="SUPFAM" id="SSF56024">
    <property type="entry name" value="Phospholipase D/nuclease"/>
    <property type="match status" value="1"/>
</dbReference>
<proteinExistence type="inferred from homology"/>
<evidence type="ECO:0000256" key="1">
    <source>
        <dbReference type="ARBA" id="ARBA00022516"/>
    </source>
</evidence>
<comment type="pathway">
    <text evidence="7">Phospholipid metabolism; phosphatidylglycerol biosynthesis; phosphatidylglycerol from CDP-diacylglycerol: step 1/2.</text>
</comment>
<keyword evidence="9" id="KW-1185">Reference proteome</keyword>
<evidence type="ECO:0000313" key="8">
    <source>
        <dbReference type="EMBL" id="CAA7269527.1"/>
    </source>
</evidence>
<keyword evidence="3" id="KW-0677">Repeat</keyword>
<dbReference type="Gene3D" id="3.30.870.10">
    <property type="entry name" value="Endonuclease Chain A"/>
    <property type="match status" value="2"/>
</dbReference>
<evidence type="ECO:0000256" key="5">
    <source>
        <dbReference type="ARBA" id="ARBA00023209"/>
    </source>
</evidence>
<name>A0A8S0WS63_CYCAE</name>
<dbReference type="EMBL" id="CACVBS010000079">
    <property type="protein sequence ID" value="CAA7269527.1"/>
    <property type="molecule type" value="Genomic_DNA"/>
</dbReference>
<keyword evidence="7" id="KW-0496">Mitochondrion</keyword>
<comment type="catalytic activity">
    <reaction evidence="7">
        <text>a CDP-1,2-diacyl-sn-glycerol + sn-glycerol 3-phosphate = a 1,2-diacyl-sn-glycero-3-phospho-(1'-sn-glycero-3'-phosphate) + CMP + H(+)</text>
        <dbReference type="Rhea" id="RHEA:12593"/>
        <dbReference type="ChEBI" id="CHEBI:15378"/>
        <dbReference type="ChEBI" id="CHEBI:57597"/>
        <dbReference type="ChEBI" id="CHEBI:58332"/>
        <dbReference type="ChEBI" id="CHEBI:60110"/>
        <dbReference type="ChEBI" id="CHEBI:60377"/>
        <dbReference type="EC" id="2.7.8.5"/>
    </reaction>
</comment>
<evidence type="ECO:0000256" key="6">
    <source>
        <dbReference type="ARBA" id="ARBA00023264"/>
    </source>
</evidence>
<comment type="subcellular location">
    <subcellularLocation>
        <location evidence="7">Mitochondrion</location>
    </subcellularLocation>
</comment>
<evidence type="ECO:0000256" key="4">
    <source>
        <dbReference type="ARBA" id="ARBA00023098"/>
    </source>
</evidence>
<dbReference type="EC" id="2.7.8.5" evidence="7"/>
<dbReference type="PANTHER" id="PTHR12586:SF1">
    <property type="entry name" value="CDP-DIACYLGLYCEROL--GLYCEROL-3-PHOSPHATE 3-PHOSPHATIDYLTRANSFERASE, MITOCHONDRIAL"/>
    <property type="match status" value="1"/>
</dbReference>
<gene>
    <name evidence="8" type="ORF">AAE3_LOCUS11843</name>
</gene>
<keyword evidence="5 7" id="KW-0594">Phospholipid biosynthesis</keyword>
<dbReference type="GO" id="GO:0005524">
    <property type="term" value="F:ATP binding"/>
    <property type="evidence" value="ECO:0007669"/>
    <property type="project" value="UniProtKB-KW"/>
</dbReference>
<accession>A0A8S0WS63</accession>
<comment type="function">
    <text evidence="7">Functions in the biosynthesis of the anionic phospholipids phosphatidylglycerol and cardiolipin.</text>
</comment>
<keyword evidence="2 7" id="KW-0808">Transferase</keyword>
<keyword evidence="7" id="KW-0067">ATP-binding</keyword>
<dbReference type="AlphaFoldDB" id="A0A8S0WS63"/>
<keyword evidence="7" id="KW-0547">Nucleotide-binding</keyword>
<dbReference type="CDD" id="cd09135">
    <property type="entry name" value="PLDc_PGS1_euk_1"/>
    <property type="match status" value="1"/>
</dbReference>
<evidence type="ECO:0000256" key="7">
    <source>
        <dbReference type="RuleBase" id="RU365024"/>
    </source>
</evidence>
<keyword evidence="6 7" id="KW-1208">Phospholipid metabolism</keyword>
<sequence>MRDALLFLNLETPMHQWRLLSATTRIWRKGNIRTLKDPSRCILTSTFDPTIRDFTKALTKQQPTFQVPPGSIRILTEPPEFYKMLLDMINQAEQRIFLSSLYVGAEEQELIDSLACRLRDKPSLQLNLVLDLNRSTRPGPDSTAKILLPLLHEFPSRVHISMFRSPSLRGILAKIVPPRFNEGWGTWHAKIYGSDDSVMISGANLNKSYFTNRQDRYVHVADDKALAQYCFDYMQTAAKFSYQLLPAHSVRLAANSNNRYSYTYEDYTLHWPDPDTHPHHFNLVAETEFSTLQRLYREKATLHPVTRITPQGRNVLLFAIIQAGQFNIREEESVFRLLFRHLTRTVTSMRPLLDLTSGYFSLYAPYQKLILDAANVDCRIVAAGPKANGFYGSKGISGRIPEGYTLYEQRFMRAVSKAKRLWHGESRGGEGRGVLLGEWEKPGWTYHAKGIWLSPNATSPPVLTLFGSTNLNARSAHIDTELSFLMVVPSEGLTVSAAEERTKDIPSFPDAPQDQQLLSLRQELAREIDGIRSNAGEWKGGHRKVRWTTRLIVWLVKGML</sequence>
<dbReference type="GO" id="GO:0008444">
    <property type="term" value="F:CDP-diacylglycerol-glycerol-3-phosphate 3-phosphatidyltransferase activity"/>
    <property type="evidence" value="ECO:0007669"/>
    <property type="project" value="UniProtKB-EC"/>
</dbReference>
<dbReference type="PANTHER" id="PTHR12586">
    <property type="entry name" value="CDP-DIACYLGLYCEROL--SERINE O-PHOSPHATIDYLTRANSFERASE"/>
    <property type="match status" value="1"/>
</dbReference>
<dbReference type="InterPro" id="IPR016270">
    <property type="entry name" value="PGS1"/>
</dbReference>
<dbReference type="OrthoDB" id="10250191at2759"/>
<reference evidence="8 9" key="1">
    <citation type="submission" date="2020-01" db="EMBL/GenBank/DDBJ databases">
        <authorList>
            <person name="Gupta K D."/>
        </authorList>
    </citation>
    <scope>NUCLEOTIDE SEQUENCE [LARGE SCALE GENOMIC DNA]</scope>
</reference>
<dbReference type="CDD" id="cd09137">
    <property type="entry name" value="PLDc_PGS1_euk_2"/>
    <property type="match status" value="1"/>
</dbReference>
<evidence type="ECO:0000256" key="3">
    <source>
        <dbReference type="ARBA" id="ARBA00022737"/>
    </source>
</evidence>
<dbReference type="GO" id="GO:0032049">
    <property type="term" value="P:cardiolipin biosynthetic process"/>
    <property type="evidence" value="ECO:0007669"/>
    <property type="project" value="InterPro"/>
</dbReference>
<dbReference type="GO" id="GO:0005739">
    <property type="term" value="C:mitochondrion"/>
    <property type="evidence" value="ECO:0007669"/>
    <property type="project" value="UniProtKB-SubCell"/>
</dbReference>
<organism evidence="8 9">
    <name type="scientific">Cyclocybe aegerita</name>
    <name type="common">Black poplar mushroom</name>
    <name type="synonym">Agrocybe aegerita</name>
    <dbReference type="NCBI Taxonomy" id="1973307"/>
    <lineage>
        <taxon>Eukaryota</taxon>
        <taxon>Fungi</taxon>
        <taxon>Dikarya</taxon>
        <taxon>Basidiomycota</taxon>
        <taxon>Agaricomycotina</taxon>
        <taxon>Agaricomycetes</taxon>
        <taxon>Agaricomycetidae</taxon>
        <taxon>Agaricales</taxon>
        <taxon>Agaricineae</taxon>
        <taxon>Bolbitiaceae</taxon>
        <taxon>Cyclocybe</taxon>
    </lineage>
</organism>
<protein>
    <recommendedName>
        <fullName evidence="7">CDP-diacylglycerol--glycerol-3-phosphate 3-phosphatidyltransferase</fullName>
        <ecNumber evidence="7">2.7.8.5</ecNumber>
    </recommendedName>
</protein>
<dbReference type="Proteomes" id="UP000467700">
    <property type="component" value="Unassembled WGS sequence"/>
</dbReference>
<evidence type="ECO:0000313" key="9">
    <source>
        <dbReference type="Proteomes" id="UP000467700"/>
    </source>
</evidence>
<comment type="similarity">
    <text evidence="7">Belongs to the CDP-alcohol phosphatidyltransferase class-II family.</text>
</comment>
<keyword evidence="1 7" id="KW-0444">Lipid biosynthesis</keyword>
<comment type="caution">
    <text evidence="8">The sequence shown here is derived from an EMBL/GenBank/DDBJ whole genome shotgun (WGS) entry which is preliminary data.</text>
</comment>
<evidence type="ECO:0000256" key="2">
    <source>
        <dbReference type="ARBA" id="ARBA00022679"/>
    </source>
</evidence>
<keyword evidence="4 7" id="KW-0443">Lipid metabolism</keyword>